<sequence>MVSNLEKFLYCTTPVVPSQTLPKRDIRNLNQLWHPWERETVEYFTLGDLWSCYDEWSAYGAGVPILLNNGETVIQYYVPYLSALQIFTSNDSVENFREDVVDVGDYEIRDLFSDSCSDESESSGMHIYARPSTTTTTTTPTTSVQHQQERLQRRGTKTHRLPLIININKIVVHMLPSLRRSSIFEKNNIPLFGKS</sequence>
<reference evidence="2 3" key="1">
    <citation type="submission" date="2024-01" db="EMBL/GenBank/DDBJ databases">
        <title>Genome assemblies of Stephania.</title>
        <authorList>
            <person name="Yang L."/>
        </authorList>
    </citation>
    <scope>NUCLEOTIDE SEQUENCE [LARGE SCALE GENOMIC DNA]</scope>
    <source>
        <strain evidence="2">YNDBR</strain>
        <tissue evidence="2">Leaf</tissue>
    </source>
</reference>
<dbReference type="AlphaFoldDB" id="A0AAP0IU46"/>
<proteinExistence type="predicted"/>
<dbReference type="PANTHER" id="PTHR31343">
    <property type="entry name" value="T15D22.8"/>
    <property type="match status" value="1"/>
</dbReference>
<organism evidence="2 3">
    <name type="scientific">Stephania yunnanensis</name>
    <dbReference type="NCBI Taxonomy" id="152371"/>
    <lineage>
        <taxon>Eukaryota</taxon>
        <taxon>Viridiplantae</taxon>
        <taxon>Streptophyta</taxon>
        <taxon>Embryophyta</taxon>
        <taxon>Tracheophyta</taxon>
        <taxon>Spermatophyta</taxon>
        <taxon>Magnoliopsida</taxon>
        <taxon>Ranunculales</taxon>
        <taxon>Menispermaceae</taxon>
        <taxon>Menispermoideae</taxon>
        <taxon>Cissampelideae</taxon>
        <taxon>Stephania</taxon>
    </lineage>
</organism>
<dbReference type="InterPro" id="IPR008507">
    <property type="entry name" value="DUF789"/>
</dbReference>
<evidence type="ECO:0008006" key="4">
    <source>
        <dbReference type="Google" id="ProtNLM"/>
    </source>
</evidence>
<gene>
    <name evidence="2" type="ORF">Syun_019401</name>
</gene>
<dbReference type="Proteomes" id="UP001420932">
    <property type="component" value="Unassembled WGS sequence"/>
</dbReference>
<keyword evidence="3" id="KW-1185">Reference proteome</keyword>
<dbReference type="EMBL" id="JBBNAF010000008">
    <property type="protein sequence ID" value="KAK9121784.1"/>
    <property type="molecule type" value="Genomic_DNA"/>
</dbReference>
<comment type="caution">
    <text evidence="2">The sequence shown here is derived from an EMBL/GenBank/DDBJ whole genome shotgun (WGS) entry which is preliminary data.</text>
</comment>
<evidence type="ECO:0000256" key="1">
    <source>
        <dbReference type="SAM" id="MobiDB-lite"/>
    </source>
</evidence>
<feature type="region of interest" description="Disordered" evidence="1">
    <location>
        <begin position="130"/>
        <end position="155"/>
    </location>
</feature>
<accession>A0AAP0IU46</accession>
<protein>
    <recommendedName>
        <fullName evidence="4">DUF789 domain-containing protein</fullName>
    </recommendedName>
</protein>
<evidence type="ECO:0000313" key="2">
    <source>
        <dbReference type="EMBL" id="KAK9121784.1"/>
    </source>
</evidence>
<feature type="compositionally biased region" description="Low complexity" evidence="1">
    <location>
        <begin position="131"/>
        <end position="143"/>
    </location>
</feature>
<dbReference type="Pfam" id="PF05623">
    <property type="entry name" value="DUF789"/>
    <property type="match status" value="1"/>
</dbReference>
<dbReference type="PANTHER" id="PTHR31343:SF29">
    <property type="entry name" value="DUF789 DOMAIN-CONTAINING PROTEIN"/>
    <property type="match status" value="1"/>
</dbReference>
<name>A0AAP0IU46_9MAGN</name>
<evidence type="ECO:0000313" key="3">
    <source>
        <dbReference type="Proteomes" id="UP001420932"/>
    </source>
</evidence>